<comment type="similarity">
    <text evidence="1">Belongs to the eukaryotic ribosomal protein P1/P2 family.</text>
</comment>
<evidence type="ECO:0000256" key="2">
    <source>
        <dbReference type="ARBA" id="ARBA00022980"/>
    </source>
</evidence>
<proteinExistence type="inferred from homology"/>
<evidence type="ECO:0000256" key="4">
    <source>
        <dbReference type="SAM" id="MobiDB-lite"/>
    </source>
</evidence>
<sequence length="116" mass="11213">MKELSTYLLLMMGGNAAPTADDVTAALAEVGVTADADALGKLLGEIAGKDIAEIIEMGKDRLAGGGGGGAAAGPAAAAGGDAGAAAEEAEPEKEEEPEEVDLGGGMDMFGGGDADY</sequence>
<dbReference type="HAMAP" id="MF_01478">
    <property type="entry name" value="Ribosomal_L12_arch"/>
    <property type="match status" value="1"/>
</dbReference>
<feature type="compositionally biased region" description="Gly residues" evidence="4">
    <location>
        <begin position="102"/>
        <end position="116"/>
    </location>
</feature>
<dbReference type="InterPro" id="IPR038716">
    <property type="entry name" value="P1/P2_N_sf"/>
</dbReference>
<dbReference type="GO" id="GO:0022625">
    <property type="term" value="C:cytosolic large ribosomal subunit"/>
    <property type="evidence" value="ECO:0007669"/>
    <property type="project" value="InterPro"/>
</dbReference>
<evidence type="ECO:0008006" key="6">
    <source>
        <dbReference type="Google" id="ProtNLM"/>
    </source>
</evidence>
<dbReference type="InterPro" id="IPR027534">
    <property type="entry name" value="Ribosomal_P1/P2"/>
</dbReference>
<dbReference type="AlphaFoldDB" id="A0A7S1U1W4"/>
<feature type="region of interest" description="Disordered" evidence="4">
    <location>
        <begin position="63"/>
        <end position="116"/>
    </location>
</feature>
<keyword evidence="3" id="KW-0687">Ribonucleoprotein</keyword>
<evidence type="ECO:0000256" key="1">
    <source>
        <dbReference type="ARBA" id="ARBA00005436"/>
    </source>
</evidence>
<gene>
    <name evidence="5" type="ORF">PPAR1163_LOCUS12736</name>
</gene>
<dbReference type="Pfam" id="PF00428">
    <property type="entry name" value="Ribosomal_60s"/>
    <property type="match status" value="1"/>
</dbReference>
<feature type="compositionally biased region" description="Low complexity" evidence="4">
    <location>
        <begin position="72"/>
        <end position="86"/>
    </location>
</feature>
<name>A0A7S1U1W4_9STRA</name>
<dbReference type="PANTHER" id="PTHR21141">
    <property type="entry name" value="60S ACIDIC RIBOSOMAL PROTEIN FAMILY MEMBER"/>
    <property type="match status" value="1"/>
</dbReference>
<dbReference type="GO" id="GO:0002182">
    <property type="term" value="P:cytoplasmic translational elongation"/>
    <property type="evidence" value="ECO:0007669"/>
    <property type="project" value="InterPro"/>
</dbReference>
<dbReference type="Gene3D" id="1.10.10.1410">
    <property type="match status" value="1"/>
</dbReference>
<evidence type="ECO:0000256" key="3">
    <source>
        <dbReference type="ARBA" id="ARBA00023274"/>
    </source>
</evidence>
<evidence type="ECO:0000313" key="5">
    <source>
        <dbReference type="EMBL" id="CAD9254369.1"/>
    </source>
</evidence>
<dbReference type="FunFam" id="1.10.10.1410:FF:000002">
    <property type="entry name" value="60S acidic ribosomal protein P2"/>
    <property type="match status" value="1"/>
</dbReference>
<dbReference type="GO" id="GO:0003735">
    <property type="term" value="F:structural constituent of ribosome"/>
    <property type="evidence" value="ECO:0007669"/>
    <property type="project" value="InterPro"/>
</dbReference>
<dbReference type="EMBL" id="HBGJ01019677">
    <property type="protein sequence ID" value="CAD9254369.1"/>
    <property type="molecule type" value="Transcribed_RNA"/>
</dbReference>
<feature type="compositionally biased region" description="Acidic residues" evidence="4">
    <location>
        <begin position="87"/>
        <end position="101"/>
    </location>
</feature>
<organism evidence="5">
    <name type="scientific">Phaeomonas parva</name>
    <dbReference type="NCBI Taxonomy" id="124430"/>
    <lineage>
        <taxon>Eukaryota</taxon>
        <taxon>Sar</taxon>
        <taxon>Stramenopiles</taxon>
        <taxon>Ochrophyta</taxon>
        <taxon>Pinguiophyceae</taxon>
        <taxon>Pinguiochrysidales</taxon>
        <taxon>Pinguiochrysidaceae</taxon>
        <taxon>Phaeomonas</taxon>
    </lineage>
</organism>
<dbReference type="InterPro" id="IPR044076">
    <property type="entry name" value="Ribosomal_P2"/>
</dbReference>
<dbReference type="CDD" id="cd05833">
    <property type="entry name" value="Ribosomal_P2"/>
    <property type="match status" value="1"/>
</dbReference>
<protein>
    <recommendedName>
        <fullName evidence="6">50S ribosomal protein L12</fullName>
    </recommendedName>
</protein>
<accession>A0A7S1U1W4</accession>
<dbReference type="PANTHER" id="PTHR21141:SF5">
    <property type="entry name" value="LARGE RIBOSOMAL SUBUNIT PROTEIN P2"/>
    <property type="match status" value="1"/>
</dbReference>
<keyword evidence="2" id="KW-0689">Ribosomal protein</keyword>
<reference evidence="5" key="1">
    <citation type="submission" date="2021-01" db="EMBL/GenBank/DDBJ databases">
        <authorList>
            <person name="Corre E."/>
            <person name="Pelletier E."/>
            <person name="Niang G."/>
            <person name="Scheremetjew M."/>
            <person name="Finn R."/>
            <person name="Kale V."/>
            <person name="Holt S."/>
            <person name="Cochrane G."/>
            <person name="Meng A."/>
            <person name="Brown T."/>
            <person name="Cohen L."/>
        </authorList>
    </citation>
    <scope>NUCLEOTIDE SEQUENCE</scope>
    <source>
        <strain evidence="5">CCMP2877</strain>
    </source>
</reference>